<accession>A0ABT1H7Q9</accession>
<keyword evidence="11 15" id="KW-1133">Transmembrane helix</keyword>
<evidence type="ECO:0000256" key="4">
    <source>
        <dbReference type="ARBA" id="ARBA00022475"/>
    </source>
</evidence>
<name>A0ABT1H7Q9_9NOCA</name>
<evidence type="ECO:0000313" key="18">
    <source>
        <dbReference type="EMBL" id="MCP2161932.1"/>
    </source>
</evidence>
<dbReference type="PANTHER" id="PTHR32309:SF31">
    <property type="entry name" value="CAPSULAR EXOPOLYSACCHARIDE FAMILY"/>
    <property type="match status" value="1"/>
</dbReference>
<keyword evidence="8" id="KW-0547">Nucleotide-binding</keyword>
<evidence type="ECO:0000256" key="7">
    <source>
        <dbReference type="ARBA" id="ARBA00022692"/>
    </source>
</evidence>
<dbReference type="InterPro" id="IPR025669">
    <property type="entry name" value="AAA_dom"/>
</dbReference>
<keyword evidence="7 15" id="KW-0812">Transmembrane</keyword>
<dbReference type="CDD" id="cd05387">
    <property type="entry name" value="BY-kinase"/>
    <property type="match status" value="1"/>
</dbReference>
<dbReference type="RefSeq" id="WP_253655495.1">
    <property type="nucleotide sequence ID" value="NZ_BAAAOE010000001.1"/>
</dbReference>
<evidence type="ECO:0000256" key="2">
    <source>
        <dbReference type="ARBA" id="ARBA00006683"/>
    </source>
</evidence>
<feature type="domain" description="Polysaccharide chain length determinant N-terminal" evidence="16">
    <location>
        <begin position="38"/>
        <end position="120"/>
    </location>
</feature>
<evidence type="ECO:0000313" key="19">
    <source>
        <dbReference type="Proteomes" id="UP001205740"/>
    </source>
</evidence>
<evidence type="ECO:0000256" key="13">
    <source>
        <dbReference type="ARBA" id="ARBA00023137"/>
    </source>
</evidence>
<keyword evidence="13" id="KW-0829">Tyrosine-protein kinase</keyword>
<dbReference type="Proteomes" id="UP001205740">
    <property type="component" value="Unassembled WGS sequence"/>
</dbReference>
<comment type="catalytic activity">
    <reaction evidence="14">
        <text>L-tyrosyl-[protein] + ATP = O-phospho-L-tyrosyl-[protein] + ADP + H(+)</text>
        <dbReference type="Rhea" id="RHEA:10596"/>
        <dbReference type="Rhea" id="RHEA-COMP:10136"/>
        <dbReference type="Rhea" id="RHEA-COMP:20101"/>
        <dbReference type="ChEBI" id="CHEBI:15378"/>
        <dbReference type="ChEBI" id="CHEBI:30616"/>
        <dbReference type="ChEBI" id="CHEBI:46858"/>
        <dbReference type="ChEBI" id="CHEBI:61978"/>
        <dbReference type="ChEBI" id="CHEBI:456216"/>
    </reaction>
</comment>
<evidence type="ECO:0000256" key="9">
    <source>
        <dbReference type="ARBA" id="ARBA00022777"/>
    </source>
</evidence>
<comment type="similarity">
    <text evidence="2">Belongs to the CpsC/CapA family.</text>
</comment>
<comment type="similarity">
    <text evidence="3">Belongs to the etk/wzc family.</text>
</comment>
<protein>
    <submittedName>
        <fullName evidence="18">Capsular exopolysaccharide family</fullName>
    </submittedName>
</protein>
<evidence type="ECO:0000256" key="12">
    <source>
        <dbReference type="ARBA" id="ARBA00023136"/>
    </source>
</evidence>
<keyword evidence="4" id="KW-1003">Cell membrane</keyword>
<dbReference type="Pfam" id="PF13614">
    <property type="entry name" value="AAA_31"/>
    <property type="match status" value="1"/>
</dbReference>
<evidence type="ECO:0000256" key="5">
    <source>
        <dbReference type="ARBA" id="ARBA00022519"/>
    </source>
</evidence>
<keyword evidence="5" id="KW-0997">Cell inner membrane</keyword>
<keyword evidence="9" id="KW-0418">Kinase</keyword>
<dbReference type="InterPro" id="IPR003856">
    <property type="entry name" value="LPS_length_determ_N"/>
</dbReference>
<comment type="caution">
    <text evidence="18">The sequence shown here is derived from an EMBL/GenBank/DDBJ whole genome shotgun (WGS) entry which is preliminary data.</text>
</comment>
<evidence type="ECO:0000259" key="17">
    <source>
        <dbReference type="Pfam" id="PF13614"/>
    </source>
</evidence>
<dbReference type="EMBL" id="JAMTCG010000005">
    <property type="protein sequence ID" value="MCP2161932.1"/>
    <property type="molecule type" value="Genomic_DNA"/>
</dbReference>
<dbReference type="Pfam" id="PF02706">
    <property type="entry name" value="Wzz"/>
    <property type="match status" value="1"/>
</dbReference>
<feature type="transmembrane region" description="Helical" evidence="15">
    <location>
        <begin position="209"/>
        <end position="228"/>
    </location>
</feature>
<evidence type="ECO:0000256" key="6">
    <source>
        <dbReference type="ARBA" id="ARBA00022679"/>
    </source>
</evidence>
<evidence type="ECO:0000256" key="15">
    <source>
        <dbReference type="SAM" id="Phobius"/>
    </source>
</evidence>
<organism evidence="18 19">
    <name type="scientific">Williamsia serinedens</name>
    <dbReference type="NCBI Taxonomy" id="391736"/>
    <lineage>
        <taxon>Bacteria</taxon>
        <taxon>Bacillati</taxon>
        <taxon>Actinomycetota</taxon>
        <taxon>Actinomycetes</taxon>
        <taxon>Mycobacteriales</taxon>
        <taxon>Nocardiaceae</taxon>
        <taxon>Williamsia</taxon>
    </lineage>
</organism>
<evidence type="ECO:0000256" key="3">
    <source>
        <dbReference type="ARBA" id="ARBA00008883"/>
    </source>
</evidence>
<evidence type="ECO:0000256" key="14">
    <source>
        <dbReference type="ARBA" id="ARBA00053015"/>
    </source>
</evidence>
<reference evidence="18 19" key="1">
    <citation type="submission" date="2022-06" db="EMBL/GenBank/DDBJ databases">
        <title>Genomic Encyclopedia of Archaeal and Bacterial Type Strains, Phase II (KMG-II): from individual species to whole genera.</title>
        <authorList>
            <person name="Goeker M."/>
        </authorList>
    </citation>
    <scope>NUCLEOTIDE SEQUENCE [LARGE SCALE GENOMIC DNA]</scope>
    <source>
        <strain evidence="18 19">DSM 45037</strain>
    </source>
</reference>
<keyword evidence="6" id="KW-0808">Transferase</keyword>
<feature type="domain" description="AAA" evidence="17">
    <location>
        <begin position="306"/>
        <end position="423"/>
    </location>
</feature>
<dbReference type="InterPro" id="IPR005702">
    <property type="entry name" value="Wzc-like_C"/>
</dbReference>
<keyword evidence="10" id="KW-0067">ATP-binding</keyword>
<proteinExistence type="inferred from homology"/>
<dbReference type="InterPro" id="IPR027417">
    <property type="entry name" value="P-loop_NTPase"/>
</dbReference>
<evidence type="ECO:0000256" key="11">
    <source>
        <dbReference type="ARBA" id="ARBA00022989"/>
    </source>
</evidence>
<evidence type="ECO:0000259" key="16">
    <source>
        <dbReference type="Pfam" id="PF02706"/>
    </source>
</evidence>
<dbReference type="Gene3D" id="3.40.50.300">
    <property type="entry name" value="P-loop containing nucleotide triphosphate hydrolases"/>
    <property type="match status" value="1"/>
</dbReference>
<dbReference type="PANTHER" id="PTHR32309">
    <property type="entry name" value="TYROSINE-PROTEIN KINASE"/>
    <property type="match status" value="1"/>
</dbReference>
<sequence length="506" mass="53474">MSFVKHGLALPLGRITVLGIDLAKSGLVASGDGELRSALGALRSWWVWLIVATLVGGVAAFAYAQTQEREYRSSASLYVTSGSDNNSQTAYQGSLASQQRIKSYQDLATSEAVLDAASANLRGSESSDEIRQGLVATSNVDTVVLNLTVTRTSPQEAARVVNAVANAMSTYVQKLETPLPGARPLAKLTVVTPGKVEPKAVSPRVKRDILVGAVAGLLIAALFVLAYSRLTSRLSVESDILALGLSPVIAAVPADPLLRKRGLISFDDGASAAAEAYRKLRTNLTFANVDHPPRSILVTSAVAIEGKTTTAMNLAGALVETGSRVVLVDADLRRPQVNARTGLVGDVGFTNFLRGDAALNDLVQPTQVEGLWVLASGPRPPNPAELVASKRAEQAVAELSESFDYVIIDSPPVLPVTDAVVLSQWVDGVLLVVRSGSSKAADLGDAHEQVSSSHTPVIGFVLTGTPAVKGRYGYYGISPKRKRSFMRAGRPKAIEQVLEPKRTSKH</sequence>
<keyword evidence="19" id="KW-1185">Reference proteome</keyword>
<evidence type="ECO:0000256" key="1">
    <source>
        <dbReference type="ARBA" id="ARBA00004429"/>
    </source>
</evidence>
<dbReference type="NCBIfam" id="TIGR01007">
    <property type="entry name" value="eps_fam"/>
    <property type="match status" value="1"/>
</dbReference>
<comment type="subcellular location">
    <subcellularLocation>
        <location evidence="1">Cell inner membrane</location>
        <topology evidence="1">Multi-pass membrane protein</topology>
    </subcellularLocation>
</comment>
<dbReference type="InterPro" id="IPR050445">
    <property type="entry name" value="Bact_polysacc_biosynth/exp"/>
</dbReference>
<keyword evidence="12 15" id="KW-0472">Membrane</keyword>
<feature type="transmembrane region" description="Helical" evidence="15">
    <location>
        <begin position="45"/>
        <end position="64"/>
    </location>
</feature>
<evidence type="ECO:0000256" key="8">
    <source>
        <dbReference type="ARBA" id="ARBA00022741"/>
    </source>
</evidence>
<dbReference type="SUPFAM" id="SSF52540">
    <property type="entry name" value="P-loop containing nucleoside triphosphate hydrolases"/>
    <property type="match status" value="1"/>
</dbReference>
<evidence type="ECO:0000256" key="10">
    <source>
        <dbReference type="ARBA" id="ARBA00022840"/>
    </source>
</evidence>
<gene>
    <name evidence="18" type="ORF">LX12_003131</name>
</gene>